<comment type="caution">
    <text evidence="1">The sequence shown here is derived from an EMBL/GenBank/DDBJ whole genome shotgun (WGS) entry which is preliminary data.</text>
</comment>
<dbReference type="STRING" id="1675527.AIOL_003657"/>
<sequence length="259" mass="27670">MTERGELGILIDVLIGEDETSRGWRKLTAQDGEDLTHALLRDISLAMLPARLVYQNTKGLSLCILAGNRRLCSVAEAPSEFCADVDMSVGVALSDTPEHIAKVTELLHGFCATSTELLTRSALLGDFDPRGQQGISPQAIQDRLSKRAMQASRDPTESLAAFLAPVMDNARTWVMTENDAVVGHSASAPDHALVQSIATLRSLLSVPAQGTGPQLLVHGRAGAARHAAVFAWSEDWVFGATDVGGLGKDYIQSWRAAGL</sequence>
<dbReference type="Proteomes" id="UP000037178">
    <property type="component" value="Unassembled WGS sequence"/>
</dbReference>
<dbReference type="AlphaFoldDB" id="A0A0J9GYY9"/>
<reference evidence="1 2" key="1">
    <citation type="submission" date="2015-06" db="EMBL/GenBank/DDBJ databases">
        <title>Draft genome sequence of an Alphaproteobacteria species associated to the Mediterranean sponge Oscarella lobularis.</title>
        <authorList>
            <person name="Jourda C."/>
            <person name="Santini S."/>
            <person name="Claverie J.-M."/>
        </authorList>
    </citation>
    <scope>NUCLEOTIDE SEQUENCE [LARGE SCALE GENOMIC DNA]</scope>
    <source>
        <strain evidence="1">IGS</strain>
    </source>
</reference>
<dbReference type="EMBL" id="LFTY01000002">
    <property type="protein sequence ID" value="KMW58678.1"/>
    <property type="molecule type" value="Genomic_DNA"/>
</dbReference>
<dbReference type="RefSeq" id="WP_049644258.1">
    <property type="nucleotide sequence ID" value="NZ_LFTY01000002.1"/>
</dbReference>
<name>A0A0J9GYY9_9RHOB</name>
<accession>A0A0J9GYY9</accession>
<keyword evidence="2" id="KW-1185">Reference proteome</keyword>
<evidence type="ECO:0000313" key="1">
    <source>
        <dbReference type="EMBL" id="KMW58678.1"/>
    </source>
</evidence>
<protein>
    <submittedName>
        <fullName evidence="1">Uncharacterized protein</fullName>
    </submittedName>
</protein>
<proteinExistence type="predicted"/>
<organism evidence="1 2">
    <name type="scientific">Candidatus Rhodobacter oscarellae</name>
    <dbReference type="NCBI Taxonomy" id="1675527"/>
    <lineage>
        <taxon>Bacteria</taxon>
        <taxon>Pseudomonadati</taxon>
        <taxon>Pseudomonadota</taxon>
        <taxon>Alphaproteobacteria</taxon>
        <taxon>Rhodobacterales</taxon>
        <taxon>Rhodobacter group</taxon>
        <taxon>Rhodobacter</taxon>
    </lineage>
</organism>
<evidence type="ECO:0000313" key="2">
    <source>
        <dbReference type="Proteomes" id="UP000037178"/>
    </source>
</evidence>
<gene>
    <name evidence="1" type="ORF">AIOL_003657</name>
</gene>
<dbReference type="PATRIC" id="fig|1675527.3.peg.3829"/>